<dbReference type="GO" id="GO:0016788">
    <property type="term" value="F:hydrolase activity, acting on ester bonds"/>
    <property type="evidence" value="ECO:0007669"/>
    <property type="project" value="UniProtKB-ARBA"/>
</dbReference>
<protein>
    <submittedName>
        <fullName evidence="2">GDSL-like Lipase/Acylhydrolase family protein</fullName>
    </submittedName>
</protein>
<dbReference type="InterPro" id="IPR036514">
    <property type="entry name" value="SGNH_hydro_sf"/>
</dbReference>
<dbReference type="InterPro" id="IPR052762">
    <property type="entry name" value="PCW_deacetylase/CE"/>
</dbReference>
<evidence type="ECO:0000259" key="1">
    <source>
        <dbReference type="Pfam" id="PF13472"/>
    </source>
</evidence>
<name>A0A7H1NRA9_9PROT</name>
<evidence type="ECO:0000313" key="2">
    <source>
        <dbReference type="EMBL" id="QNT78319.1"/>
    </source>
</evidence>
<keyword evidence="3" id="KW-1185">Reference proteome</keyword>
<feature type="domain" description="SGNH hydrolase-type esterase" evidence="1">
    <location>
        <begin position="154"/>
        <end position="281"/>
    </location>
</feature>
<dbReference type="EMBL" id="CP060244">
    <property type="protein sequence ID" value="QNT78319.1"/>
    <property type="molecule type" value="Genomic_DNA"/>
</dbReference>
<organism evidence="2 3">
    <name type="scientific">Entomobacter blattae</name>
    <dbReference type="NCBI Taxonomy" id="2762277"/>
    <lineage>
        <taxon>Bacteria</taxon>
        <taxon>Pseudomonadati</taxon>
        <taxon>Pseudomonadota</taxon>
        <taxon>Alphaproteobacteria</taxon>
        <taxon>Acetobacterales</taxon>
        <taxon>Acetobacteraceae</taxon>
        <taxon>Entomobacter</taxon>
    </lineage>
</organism>
<evidence type="ECO:0000313" key="3">
    <source>
        <dbReference type="Proteomes" id="UP000516349"/>
    </source>
</evidence>
<accession>A0A7H1NRA9</accession>
<dbReference type="PANTHER" id="PTHR37834">
    <property type="entry name" value="GDSL-LIKE LIPASE/ACYLHYDROLASE DOMAIN PROTEIN (AFU_ORTHOLOGUE AFUA_2G00620)"/>
    <property type="match status" value="1"/>
</dbReference>
<dbReference type="Proteomes" id="UP000516349">
    <property type="component" value="Chromosome"/>
</dbReference>
<dbReference type="InterPro" id="IPR013830">
    <property type="entry name" value="SGNH_hydro"/>
</dbReference>
<dbReference type="PANTHER" id="PTHR37834:SF2">
    <property type="entry name" value="ESTERASE, SGNH HYDROLASE-TYPE"/>
    <property type="match status" value="1"/>
</dbReference>
<dbReference type="AlphaFoldDB" id="A0A7H1NRA9"/>
<dbReference type="SUPFAM" id="SSF52266">
    <property type="entry name" value="SGNH hydrolase"/>
    <property type="match status" value="1"/>
</dbReference>
<keyword evidence="2" id="KW-0378">Hydrolase</keyword>
<gene>
    <name evidence="2" type="ORF">JGUZn3_10910</name>
</gene>
<dbReference type="Pfam" id="PF13472">
    <property type="entry name" value="Lipase_GDSL_2"/>
    <property type="match status" value="1"/>
</dbReference>
<dbReference type="KEGG" id="ebla:JGUZn3_10910"/>
<dbReference type="RefSeq" id="WP_203414648.1">
    <property type="nucleotide sequence ID" value="NZ_CP060244.1"/>
</dbReference>
<sequence length="371" mass="40388">MNVILPTESSILYSPYTWHRDGAVMTAYNSGSYFKFMTNALVTGNKTLTLHFNTAEVIAALPPVVAYRIGQYNWVFSPLQSSVVMTLPPGDATTLDPVMGRQGWHFIEVWVRTVPPEINKWGAGPCRVSLTGIEIDNSARLFPISAYPLKVCIYGDSITEGYGALDLENNGYKSNNAMMSYAYNVMQALGCEAGIVGYSGQGFTKQPDNGAVPNFTQTYDYLQPGINRTLTDCDLVLINMGTNDYAASKATFVSTVTPIIQNLLDMAPKALILAMTPFNQTHAESWRTIIGNLSHPRVRLIDTSGFYLMEAMANVLHPSGSAVMGNIAPKLNAAIMTAWGQFKYGGGTGRRAVLRPVADTGAIPVLQTMKL</sequence>
<proteinExistence type="predicted"/>
<reference evidence="2 3" key="1">
    <citation type="submission" date="2020-08" db="EMBL/GenBank/DDBJ databases">
        <title>Complete genome sequence of Entomobacter blattae G55GP.</title>
        <authorList>
            <person name="Poehlein A."/>
            <person name="Guzman J."/>
            <person name="Daniel R."/>
            <person name="Vilcinskas A."/>
        </authorList>
    </citation>
    <scope>NUCLEOTIDE SEQUENCE [LARGE SCALE GENOMIC DNA]</scope>
    <source>
        <strain evidence="2 3">G55GP</strain>
    </source>
</reference>
<dbReference type="Gene3D" id="3.40.50.1110">
    <property type="entry name" value="SGNH hydrolase"/>
    <property type="match status" value="1"/>
</dbReference>